<keyword evidence="7" id="KW-0963">Cytoplasm</keyword>
<dbReference type="EMBL" id="GBYB01004222">
    <property type="protein sequence ID" value="JAG73989.1"/>
    <property type="molecule type" value="Transcribed_RNA"/>
</dbReference>
<feature type="region of interest" description="Disordered" evidence="17">
    <location>
        <begin position="358"/>
        <end position="390"/>
    </location>
</feature>
<dbReference type="GO" id="GO:0045944">
    <property type="term" value="P:positive regulation of transcription by RNA polymerase II"/>
    <property type="evidence" value="ECO:0007669"/>
    <property type="project" value="TreeGrafter"/>
</dbReference>
<comment type="subcellular location">
    <subcellularLocation>
        <location evidence="3">Cytoplasm</location>
    </subcellularLocation>
    <subcellularLocation>
        <location evidence="2">Nucleus</location>
    </subcellularLocation>
</comment>
<dbReference type="CDD" id="cd16536">
    <property type="entry name" value="RING-HC_RNF10"/>
    <property type="match status" value="1"/>
</dbReference>
<evidence type="ECO:0000256" key="4">
    <source>
        <dbReference type="ARBA" id="ARBA00004906"/>
    </source>
</evidence>
<evidence type="ECO:0000256" key="13">
    <source>
        <dbReference type="ARBA" id="ARBA00023242"/>
    </source>
</evidence>
<evidence type="ECO:0000313" key="19">
    <source>
        <dbReference type="EMBL" id="JAG73989.1"/>
    </source>
</evidence>
<name>A0A0C9QU79_9HYME</name>
<dbReference type="EMBL" id="GBYB01005229">
    <property type="protein sequence ID" value="JAG74996.1"/>
    <property type="molecule type" value="Transcribed_RNA"/>
</dbReference>
<evidence type="ECO:0000256" key="11">
    <source>
        <dbReference type="ARBA" id="ARBA00022786"/>
    </source>
</evidence>
<evidence type="ECO:0000256" key="15">
    <source>
        <dbReference type="ARBA" id="ARBA00035390"/>
    </source>
</evidence>
<evidence type="ECO:0000256" key="9">
    <source>
        <dbReference type="ARBA" id="ARBA00022723"/>
    </source>
</evidence>
<dbReference type="InterPro" id="IPR018957">
    <property type="entry name" value="Znf_C3HC4_RING-type"/>
</dbReference>
<sequence>MDKKSKSHHGQQSANKSATAESKKNQDVVNGKAFPKAPRRRESPGANGYSKIEQSRKSSHQKARNFDKRPKPKGQYYGGAKEDPKVVDEEVAEYGSVMAPGSKKQNLNHLLNFHYEPRDRMNINSSGWNSYGRSTNNRWLPPVQRHKYNKELFLQANCQFVVTSDGDYSMHLIDPDTLVDWKMIEQIKIHTSESLSCPICLSPPVAGKMTRCGHVYCWPCILHYLSLSDKNWRKCPICYESIHKSDLKSVTEITQQPLNIGDTVKLRLMRRRKGSLLAVPVEESNRDPDDFFTISDHESTQIYSKLLKADGRHVVGIIDDERNQLKLELMEDPQSPENCFIEQALAELSDREEIILKAIGKDEESPGSREDNPEVNDGIRETSGQQNSKDSKDSKFFYFYQAEDGQHVYLHAMNVKMLEVQYGDLEHSPRLLTGKILEKEGGSFTEDLRKRMRYLCHLPLTCSFEIAEIELMAPVVSPDVLDYFKEQLEVRERRRRRRERDEKKREKKITAEENKKLGKYPTPKVHIESHRHFPGWQTELPSSSAAVPTPPESIPSSSLASSPSHSTLGDPAPLLDSTWTTSPSDQGPSFAQMLRSENSKSTMWPSMSPSLPSNKSNCQNEDHPQAPSHSQSFGDVLALALEASTIHEEPIRGKSKRNKKRGKATLLYASGMARSS</sequence>
<dbReference type="AlphaFoldDB" id="A0A0C9QU79"/>
<evidence type="ECO:0000256" key="8">
    <source>
        <dbReference type="ARBA" id="ARBA00022679"/>
    </source>
</evidence>
<dbReference type="InterPro" id="IPR013083">
    <property type="entry name" value="Znf_RING/FYVE/PHD"/>
</dbReference>
<dbReference type="PROSITE" id="PS50089">
    <property type="entry name" value="ZF_RING_2"/>
    <property type="match status" value="1"/>
</dbReference>
<feature type="compositionally biased region" description="Basic and acidic residues" evidence="17">
    <location>
        <begin position="358"/>
        <end position="380"/>
    </location>
</feature>
<comment type="pathway">
    <text evidence="4">Protein modification; protein ubiquitination.</text>
</comment>
<dbReference type="Pfam" id="PF00097">
    <property type="entry name" value="zf-C3HC4"/>
    <property type="match status" value="1"/>
</dbReference>
<dbReference type="GO" id="GO:0008270">
    <property type="term" value="F:zinc ion binding"/>
    <property type="evidence" value="ECO:0007669"/>
    <property type="project" value="UniProtKB-KW"/>
</dbReference>
<comment type="catalytic activity">
    <reaction evidence="1">
        <text>S-ubiquitinyl-[E2 ubiquitin-conjugating enzyme]-L-cysteine + [acceptor protein]-L-lysine = [E2 ubiquitin-conjugating enzyme]-L-cysteine + N(6)-ubiquitinyl-[acceptor protein]-L-lysine.</text>
        <dbReference type="EC" id="2.3.2.27"/>
    </reaction>
</comment>
<dbReference type="FunFam" id="3.30.40.10:FF:000112">
    <property type="entry name" value="RING finger protein 10"/>
    <property type="match status" value="1"/>
</dbReference>
<dbReference type="InterPro" id="IPR001841">
    <property type="entry name" value="Znf_RING"/>
</dbReference>
<evidence type="ECO:0000313" key="20">
    <source>
        <dbReference type="EMBL" id="JAG74996.1"/>
    </source>
</evidence>
<keyword evidence="10 16" id="KW-0863">Zinc-finger</keyword>
<dbReference type="GO" id="GO:0005737">
    <property type="term" value="C:cytoplasm"/>
    <property type="evidence" value="ECO:0007669"/>
    <property type="project" value="UniProtKB-SubCell"/>
</dbReference>
<feature type="compositionally biased region" description="Polar residues" evidence="17">
    <location>
        <begin position="577"/>
        <end position="619"/>
    </location>
</feature>
<accession>A0A0C9QU79</accession>
<dbReference type="GO" id="GO:0061630">
    <property type="term" value="F:ubiquitin protein ligase activity"/>
    <property type="evidence" value="ECO:0007669"/>
    <property type="project" value="UniProtKB-EC"/>
</dbReference>
<evidence type="ECO:0000259" key="18">
    <source>
        <dbReference type="PROSITE" id="PS50089"/>
    </source>
</evidence>
<feature type="compositionally biased region" description="Polar residues" evidence="17">
    <location>
        <begin position="10"/>
        <end position="20"/>
    </location>
</feature>
<gene>
    <name evidence="19" type="primary">RNF10_0</name>
    <name evidence="20" type="synonym">RNF10_1</name>
    <name evidence="20" type="ORF">g.66310</name>
    <name evidence="19" type="ORF">g.66331</name>
</gene>
<feature type="region of interest" description="Disordered" evidence="17">
    <location>
        <begin position="647"/>
        <end position="676"/>
    </location>
</feature>
<comment type="similarity">
    <text evidence="5">Belongs to the RNF10 family.</text>
</comment>
<feature type="compositionally biased region" description="Low complexity" evidence="17">
    <location>
        <begin position="554"/>
        <end position="566"/>
    </location>
</feature>
<feature type="region of interest" description="Disordered" evidence="17">
    <location>
        <begin position="1"/>
        <end position="84"/>
    </location>
</feature>
<evidence type="ECO:0000256" key="17">
    <source>
        <dbReference type="SAM" id="MobiDB-lite"/>
    </source>
</evidence>
<evidence type="ECO:0000256" key="10">
    <source>
        <dbReference type="ARBA" id="ARBA00022771"/>
    </source>
</evidence>
<evidence type="ECO:0000256" key="7">
    <source>
        <dbReference type="ARBA" id="ARBA00022490"/>
    </source>
</evidence>
<evidence type="ECO:0000256" key="5">
    <source>
        <dbReference type="ARBA" id="ARBA00008117"/>
    </source>
</evidence>
<keyword evidence="11" id="KW-0833">Ubl conjugation pathway</keyword>
<evidence type="ECO:0000256" key="16">
    <source>
        <dbReference type="PROSITE-ProRule" id="PRU00175"/>
    </source>
</evidence>
<evidence type="ECO:0000256" key="12">
    <source>
        <dbReference type="ARBA" id="ARBA00022833"/>
    </source>
</evidence>
<organism evidence="19">
    <name type="scientific">Fopius arisanus</name>
    <dbReference type="NCBI Taxonomy" id="64838"/>
    <lineage>
        <taxon>Eukaryota</taxon>
        <taxon>Metazoa</taxon>
        <taxon>Ecdysozoa</taxon>
        <taxon>Arthropoda</taxon>
        <taxon>Hexapoda</taxon>
        <taxon>Insecta</taxon>
        <taxon>Pterygota</taxon>
        <taxon>Neoptera</taxon>
        <taxon>Endopterygota</taxon>
        <taxon>Hymenoptera</taxon>
        <taxon>Apocrita</taxon>
        <taxon>Ichneumonoidea</taxon>
        <taxon>Braconidae</taxon>
        <taxon>Opiinae</taxon>
        <taxon>Fopius</taxon>
    </lineage>
</organism>
<dbReference type="PANTHER" id="PTHR12983">
    <property type="entry name" value="RING FINGER 10 FAMILY MEMBER"/>
    <property type="match status" value="1"/>
</dbReference>
<dbReference type="PROSITE" id="PS00518">
    <property type="entry name" value="ZF_RING_1"/>
    <property type="match status" value="1"/>
</dbReference>
<dbReference type="InterPro" id="IPR039739">
    <property type="entry name" value="MAG2/RNF10"/>
</dbReference>
<evidence type="ECO:0000256" key="2">
    <source>
        <dbReference type="ARBA" id="ARBA00004123"/>
    </source>
</evidence>
<evidence type="ECO:0000256" key="3">
    <source>
        <dbReference type="ARBA" id="ARBA00004496"/>
    </source>
</evidence>
<feature type="region of interest" description="Disordered" evidence="17">
    <location>
        <begin position="492"/>
        <end position="634"/>
    </location>
</feature>
<protein>
    <recommendedName>
        <fullName evidence="14">E3 ubiquitin-protein ligase RNF10</fullName>
        <ecNumber evidence="6">2.3.2.27</ecNumber>
    </recommendedName>
    <alternativeName>
        <fullName evidence="15">RING finger protein 10</fullName>
    </alternativeName>
</protein>
<keyword evidence="8" id="KW-0808">Transferase</keyword>
<feature type="domain" description="RING-type" evidence="18">
    <location>
        <begin position="197"/>
        <end position="238"/>
    </location>
</feature>
<dbReference type="InterPro" id="IPR017907">
    <property type="entry name" value="Znf_RING_CS"/>
</dbReference>
<dbReference type="Gene3D" id="3.30.40.10">
    <property type="entry name" value="Zinc/RING finger domain, C3HC4 (zinc finger)"/>
    <property type="match status" value="1"/>
</dbReference>
<dbReference type="GO" id="GO:0005634">
    <property type="term" value="C:nucleus"/>
    <property type="evidence" value="ECO:0007669"/>
    <property type="project" value="UniProtKB-SubCell"/>
</dbReference>
<proteinExistence type="inferred from homology"/>
<keyword evidence="13" id="KW-0539">Nucleus</keyword>
<dbReference type="SUPFAM" id="SSF57850">
    <property type="entry name" value="RING/U-box"/>
    <property type="match status" value="1"/>
</dbReference>
<dbReference type="SMART" id="SM00184">
    <property type="entry name" value="RING"/>
    <property type="match status" value="1"/>
</dbReference>
<reference evidence="19" key="1">
    <citation type="submission" date="2015-01" db="EMBL/GenBank/DDBJ databases">
        <title>Transcriptome Assembly of Fopius arisanus.</title>
        <authorList>
            <person name="Geib S."/>
        </authorList>
    </citation>
    <scope>NUCLEOTIDE SEQUENCE</scope>
</reference>
<keyword evidence="9" id="KW-0479">Metal-binding</keyword>
<evidence type="ECO:0000256" key="1">
    <source>
        <dbReference type="ARBA" id="ARBA00000900"/>
    </source>
</evidence>
<dbReference type="GO" id="GO:0000976">
    <property type="term" value="F:transcription cis-regulatory region binding"/>
    <property type="evidence" value="ECO:0007669"/>
    <property type="project" value="TreeGrafter"/>
</dbReference>
<feature type="compositionally biased region" description="Basic and acidic residues" evidence="17">
    <location>
        <begin position="499"/>
        <end position="516"/>
    </location>
</feature>
<dbReference type="PANTHER" id="PTHR12983:SF9">
    <property type="entry name" value="E3 UBIQUITIN-PROTEIN LIGASE RNF10"/>
    <property type="match status" value="1"/>
</dbReference>
<evidence type="ECO:0000256" key="6">
    <source>
        <dbReference type="ARBA" id="ARBA00012483"/>
    </source>
</evidence>
<dbReference type="EC" id="2.3.2.27" evidence="6"/>
<keyword evidence="12" id="KW-0862">Zinc</keyword>
<evidence type="ECO:0000256" key="14">
    <source>
        <dbReference type="ARBA" id="ARBA00035131"/>
    </source>
</evidence>
<feature type="compositionally biased region" description="Basic residues" evidence="17">
    <location>
        <begin position="653"/>
        <end position="663"/>
    </location>
</feature>